<gene>
    <name evidence="2" type="ordered locus">MXAN_5324</name>
</gene>
<dbReference type="OrthoDB" id="5383207at2"/>
<accession>Q1D1J9</accession>
<dbReference type="EnsemblBacteria" id="ABF87878">
    <property type="protein sequence ID" value="ABF87878"/>
    <property type="gene ID" value="MXAN_5324"/>
</dbReference>
<evidence type="ECO:0000313" key="3">
    <source>
        <dbReference type="Proteomes" id="UP000002402"/>
    </source>
</evidence>
<protein>
    <submittedName>
        <fullName evidence="2">Uncharacterized protein</fullName>
    </submittedName>
</protein>
<evidence type="ECO:0000256" key="1">
    <source>
        <dbReference type="SAM" id="MobiDB-lite"/>
    </source>
</evidence>
<dbReference type="HOGENOM" id="CLU_153019_0_0_7"/>
<dbReference type="AlphaFoldDB" id="Q1D1J9"/>
<sequence length="132" mass="13847">MLYKVTPMMAPPAPEKAKQREPGQGQPRKRRKSAVYDADGQEVLISLMCIKCKTLKPLAQFGLRKMADGAIRNQPWCRTCRSGAGSKKPKAGKDAAAVAPVEEAAPVLQVVPAAASPEAGESPAVPVAAAQG</sequence>
<dbReference type="Proteomes" id="UP000002402">
    <property type="component" value="Chromosome"/>
</dbReference>
<keyword evidence="3" id="KW-1185">Reference proteome</keyword>
<feature type="region of interest" description="Disordered" evidence="1">
    <location>
        <begin position="1"/>
        <end position="35"/>
    </location>
</feature>
<reference evidence="2 3" key="1">
    <citation type="journal article" date="2006" name="Proc. Natl. Acad. Sci. U.S.A.">
        <title>Evolution of sensory complexity recorded in a myxobacterial genome.</title>
        <authorList>
            <person name="Goldman B.S."/>
            <person name="Nierman W.C."/>
            <person name="Kaiser D."/>
            <person name="Slater S.C."/>
            <person name="Durkin A.S."/>
            <person name="Eisen J.A."/>
            <person name="Ronning C.M."/>
            <person name="Barbazuk W.B."/>
            <person name="Blanchard M."/>
            <person name="Field C."/>
            <person name="Halling C."/>
            <person name="Hinkle G."/>
            <person name="Iartchuk O."/>
            <person name="Kim H.S."/>
            <person name="Mackenzie C."/>
            <person name="Madupu R."/>
            <person name="Miller N."/>
            <person name="Shvartsbeyn A."/>
            <person name="Sullivan S.A."/>
            <person name="Vaudin M."/>
            <person name="Wiegand R."/>
            <person name="Kaplan H.B."/>
        </authorList>
    </citation>
    <scope>NUCLEOTIDE SEQUENCE [LARGE SCALE GENOMIC DNA]</scope>
    <source>
        <strain evidence="3">DK1622</strain>
    </source>
</reference>
<dbReference type="KEGG" id="mxa:MXAN_5324"/>
<evidence type="ECO:0000313" key="2">
    <source>
        <dbReference type="EMBL" id="ABF87878.1"/>
    </source>
</evidence>
<proteinExistence type="predicted"/>
<dbReference type="RefSeq" id="WP_011555289.1">
    <property type="nucleotide sequence ID" value="NC_008095.1"/>
</dbReference>
<name>Q1D1J9_MYXXD</name>
<organism evidence="2 3">
    <name type="scientific">Myxococcus xanthus (strain DK1622)</name>
    <dbReference type="NCBI Taxonomy" id="246197"/>
    <lineage>
        <taxon>Bacteria</taxon>
        <taxon>Pseudomonadati</taxon>
        <taxon>Myxococcota</taxon>
        <taxon>Myxococcia</taxon>
        <taxon>Myxococcales</taxon>
        <taxon>Cystobacterineae</taxon>
        <taxon>Myxococcaceae</taxon>
        <taxon>Myxococcus</taxon>
    </lineage>
</organism>
<dbReference type="EMBL" id="CP000113">
    <property type="protein sequence ID" value="ABF87878.1"/>
    <property type="molecule type" value="Genomic_DNA"/>
</dbReference>
<dbReference type="GeneID" id="41362593"/>